<dbReference type="AlphaFoldDB" id="A0A1G8FDW1"/>
<keyword evidence="2" id="KW-0813">Transport</keyword>
<evidence type="ECO:0000256" key="6">
    <source>
        <dbReference type="ARBA" id="ARBA00023136"/>
    </source>
</evidence>
<accession>A0A1G8FDW1</accession>
<dbReference type="Pfam" id="PF07690">
    <property type="entry name" value="MFS_1"/>
    <property type="match status" value="1"/>
</dbReference>
<dbReference type="PRINTS" id="PR01036">
    <property type="entry name" value="TCRTETB"/>
</dbReference>
<feature type="transmembrane region" description="Helical" evidence="7">
    <location>
        <begin position="354"/>
        <end position="379"/>
    </location>
</feature>
<keyword evidence="10" id="KW-1185">Reference proteome</keyword>
<dbReference type="SUPFAM" id="SSF103473">
    <property type="entry name" value="MFS general substrate transporter"/>
    <property type="match status" value="1"/>
</dbReference>
<keyword evidence="6 7" id="KW-0472">Membrane</keyword>
<evidence type="ECO:0000256" key="5">
    <source>
        <dbReference type="ARBA" id="ARBA00022989"/>
    </source>
</evidence>
<dbReference type="InterPro" id="IPR020846">
    <property type="entry name" value="MFS_dom"/>
</dbReference>
<dbReference type="Gene3D" id="1.20.1250.20">
    <property type="entry name" value="MFS general substrate transporter like domains"/>
    <property type="match status" value="1"/>
</dbReference>
<name>A0A1G8FDW1_9FIRM</name>
<protein>
    <submittedName>
        <fullName evidence="9">Drug resistance transporter, EmrB/QacA subfamily</fullName>
    </submittedName>
</protein>
<sequence>MEKTTQRKMVTTAMLVSILLVAIDTTIVTTAMPHIVEQLGGLNLLSWVFAIYLLTSSVTTPIYGKLADLFGRKSIFIFGIVLFVIGSMVSGMAQTMYQLIIFRGFQGLGAGAVMPLTFTIIADLYPGEARAKMQGVFSSVWGVAGLLGPLIGGLFVDHISWRWIFYINVPIGMVAIFLVLSFLHETPLEKSKKIIDYWGAALFTLSMSSLLFALISGGQVYAWDSVEIISLFTAAVAFLTAFLYVETKTKEPMLPLSLFKIPVIAVSNAVGFVASGVLIGVNVYLPIWIQTLLGHSATSSGLTLMPMSFAWPLASTLAGQFMYRIGSKATAVFGAVLIMAGSAWLLLVHTGSPYWYFVGVMVVIGFGMGCSFTPLTVLVQSAVGWNLRGAATASNTFSRSLGQTVGVAVFGTVFNNTMNQSGMAQGLHVVFILVFAISIATLLISILLPSHRSIMAQQNAD</sequence>
<dbReference type="STRING" id="1121419.SAMN05443529_11960"/>
<gene>
    <name evidence="9" type="ORF">SAMN05443529_11960</name>
</gene>
<dbReference type="Proteomes" id="UP000198656">
    <property type="component" value="Unassembled WGS sequence"/>
</dbReference>
<dbReference type="GO" id="GO:0005886">
    <property type="term" value="C:plasma membrane"/>
    <property type="evidence" value="ECO:0007669"/>
    <property type="project" value="UniProtKB-SubCell"/>
</dbReference>
<dbReference type="PANTHER" id="PTHR23501:SF191">
    <property type="entry name" value="VACUOLAR BASIC AMINO ACID TRANSPORTER 4"/>
    <property type="match status" value="1"/>
</dbReference>
<evidence type="ECO:0000256" key="2">
    <source>
        <dbReference type="ARBA" id="ARBA00022448"/>
    </source>
</evidence>
<dbReference type="FunFam" id="1.20.1720.10:FF:000004">
    <property type="entry name" value="EmrB/QacA family drug resistance transporter"/>
    <property type="match status" value="1"/>
</dbReference>
<dbReference type="InterPro" id="IPR036259">
    <property type="entry name" value="MFS_trans_sf"/>
</dbReference>
<feature type="transmembrane region" description="Helical" evidence="7">
    <location>
        <begin position="330"/>
        <end position="348"/>
    </location>
</feature>
<keyword evidence="3" id="KW-1003">Cell membrane</keyword>
<dbReference type="NCBIfam" id="TIGR00711">
    <property type="entry name" value="efflux_EmrB"/>
    <property type="match status" value="1"/>
</dbReference>
<dbReference type="PROSITE" id="PS50850">
    <property type="entry name" value="MFS"/>
    <property type="match status" value="1"/>
</dbReference>
<dbReference type="InterPro" id="IPR011701">
    <property type="entry name" value="MFS"/>
</dbReference>
<evidence type="ECO:0000313" key="10">
    <source>
        <dbReference type="Proteomes" id="UP000198656"/>
    </source>
</evidence>
<feature type="domain" description="Major facilitator superfamily (MFS) profile" evidence="8">
    <location>
        <begin position="10"/>
        <end position="453"/>
    </location>
</feature>
<evidence type="ECO:0000256" key="1">
    <source>
        <dbReference type="ARBA" id="ARBA00004651"/>
    </source>
</evidence>
<feature type="transmembrane region" description="Helical" evidence="7">
    <location>
        <begin position="105"/>
        <end position="125"/>
    </location>
</feature>
<evidence type="ECO:0000256" key="4">
    <source>
        <dbReference type="ARBA" id="ARBA00022692"/>
    </source>
</evidence>
<feature type="transmembrane region" description="Helical" evidence="7">
    <location>
        <begin position="163"/>
        <end position="183"/>
    </location>
</feature>
<keyword evidence="5 7" id="KW-1133">Transmembrane helix</keyword>
<dbReference type="PANTHER" id="PTHR23501">
    <property type="entry name" value="MAJOR FACILITATOR SUPERFAMILY"/>
    <property type="match status" value="1"/>
</dbReference>
<evidence type="ECO:0000313" key="9">
    <source>
        <dbReference type="EMBL" id="SDH80320.1"/>
    </source>
</evidence>
<dbReference type="OrthoDB" id="102502at2"/>
<keyword evidence="4 7" id="KW-0812">Transmembrane</keyword>
<evidence type="ECO:0000256" key="7">
    <source>
        <dbReference type="SAM" id="Phobius"/>
    </source>
</evidence>
<proteinExistence type="predicted"/>
<feature type="transmembrane region" description="Helical" evidence="7">
    <location>
        <begin position="228"/>
        <end position="245"/>
    </location>
</feature>
<feature type="transmembrane region" description="Helical" evidence="7">
    <location>
        <begin position="137"/>
        <end position="157"/>
    </location>
</feature>
<feature type="transmembrane region" description="Helical" evidence="7">
    <location>
        <begin position="429"/>
        <end position="448"/>
    </location>
</feature>
<feature type="transmembrane region" description="Helical" evidence="7">
    <location>
        <begin position="257"/>
        <end position="284"/>
    </location>
</feature>
<feature type="transmembrane region" description="Helical" evidence="7">
    <location>
        <begin position="195"/>
        <end position="216"/>
    </location>
</feature>
<organism evidence="9 10">
    <name type="scientific">Desulfosporosinus hippei DSM 8344</name>
    <dbReference type="NCBI Taxonomy" id="1121419"/>
    <lineage>
        <taxon>Bacteria</taxon>
        <taxon>Bacillati</taxon>
        <taxon>Bacillota</taxon>
        <taxon>Clostridia</taxon>
        <taxon>Eubacteriales</taxon>
        <taxon>Desulfitobacteriaceae</taxon>
        <taxon>Desulfosporosinus</taxon>
    </lineage>
</organism>
<feature type="transmembrane region" description="Helical" evidence="7">
    <location>
        <begin position="44"/>
        <end position="63"/>
    </location>
</feature>
<comment type="subcellular location">
    <subcellularLocation>
        <location evidence="1">Cell membrane</location>
        <topology evidence="1">Multi-pass membrane protein</topology>
    </subcellularLocation>
</comment>
<dbReference type="GO" id="GO:0022857">
    <property type="term" value="F:transmembrane transporter activity"/>
    <property type="evidence" value="ECO:0007669"/>
    <property type="project" value="InterPro"/>
</dbReference>
<evidence type="ECO:0000259" key="8">
    <source>
        <dbReference type="PROSITE" id="PS50850"/>
    </source>
</evidence>
<feature type="transmembrane region" description="Helical" evidence="7">
    <location>
        <begin position="12"/>
        <end position="32"/>
    </location>
</feature>
<dbReference type="InterPro" id="IPR004638">
    <property type="entry name" value="EmrB-like"/>
</dbReference>
<dbReference type="CDD" id="cd17502">
    <property type="entry name" value="MFS_Azr1_MDR_like"/>
    <property type="match status" value="1"/>
</dbReference>
<dbReference type="Gene3D" id="1.20.1720.10">
    <property type="entry name" value="Multidrug resistance protein D"/>
    <property type="match status" value="1"/>
</dbReference>
<reference evidence="10" key="1">
    <citation type="submission" date="2016-10" db="EMBL/GenBank/DDBJ databases">
        <authorList>
            <person name="Varghese N."/>
            <person name="Submissions S."/>
        </authorList>
    </citation>
    <scope>NUCLEOTIDE SEQUENCE [LARGE SCALE GENOMIC DNA]</scope>
    <source>
        <strain evidence="10">DSM 8344</strain>
    </source>
</reference>
<dbReference type="EMBL" id="FNCP01000019">
    <property type="protein sequence ID" value="SDH80320.1"/>
    <property type="molecule type" value="Genomic_DNA"/>
</dbReference>
<feature type="transmembrane region" description="Helical" evidence="7">
    <location>
        <begin position="75"/>
        <end position="93"/>
    </location>
</feature>
<evidence type="ECO:0000256" key="3">
    <source>
        <dbReference type="ARBA" id="ARBA00022475"/>
    </source>
</evidence>